<proteinExistence type="predicted"/>
<gene>
    <name evidence="1" type="ORF">JOM49_000861</name>
</gene>
<comment type="caution">
    <text evidence="1">The sequence shown here is derived from an EMBL/GenBank/DDBJ whole genome shotgun (WGS) entry which is preliminary data.</text>
</comment>
<evidence type="ECO:0008006" key="3">
    <source>
        <dbReference type="Google" id="ProtNLM"/>
    </source>
</evidence>
<protein>
    <recommendedName>
        <fullName evidence="3">DUF4034 domain-containing protein</fullName>
    </recommendedName>
</protein>
<evidence type="ECO:0000313" key="1">
    <source>
        <dbReference type="EMBL" id="MBP2179335.1"/>
    </source>
</evidence>
<keyword evidence="2" id="KW-1185">Reference proteome</keyword>
<evidence type="ECO:0000313" key="2">
    <source>
        <dbReference type="Proteomes" id="UP000741013"/>
    </source>
</evidence>
<accession>A0ABS4PIY0</accession>
<dbReference type="RefSeq" id="WP_209663061.1">
    <property type="nucleotide sequence ID" value="NZ_JAGGMS010000001.1"/>
</dbReference>
<sequence length="354" mass="39634">MSLLSLPREIRLMRALSKEAKRRGISYDELSATISTEELVLLEGKQPDVRRWGLFPDEEITVAAPESRTVAAVRAGDWRPAAAALAERTDWDRRAAEVEALAEVAAEDNSWLRTWRAQAPGDVNALVVQAQALVRLAWNRRGSARASDTSPEQFAAFRRALIDAHKAAELACDAVPEDPTPWLSLVTMARGLQVGHERFRQWWAGLVARAPAHRAGHDQALQYWCAKWAGSDEQMFGFAEAAAANHPALSSLPLQAAYEASTKNPKVWLDRRIHQQTDALLAWLSGDGATSPYARTDRSIAALVLLETKRYDQAVEQFRHVGRHADAWIWHDDEFPRLKFLLARGEACRRARRP</sequence>
<dbReference type="EMBL" id="JAGGMS010000001">
    <property type="protein sequence ID" value="MBP2179335.1"/>
    <property type="molecule type" value="Genomic_DNA"/>
</dbReference>
<reference evidence="1 2" key="1">
    <citation type="submission" date="2021-03" db="EMBL/GenBank/DDBJ databases">
        <title>Sequencing the genomes of 1000 actinobacteria strains.</title>
        <authorList>
            <person name="Klenk H.-P."/>
        </authorList>
    </citation>
    <scope>NUCLEOTIDE SEQUENCE [LARGE SCALE GENOMIC DNA]</scope>
    <source>
        <strain evidence="1 2">DSM 45510</strain>
    </source>
</reference>
<organism evidence="1 2">
    <name type="scientific">Amycolatopsis magusensis</name>
    <dbReference type="NCBI Taxonomy" id="882444"/>
    <lineage>
        <taxon>Bacteria</taxon>
        <taxon>Bacillati</taxon>
        <taxon>Actinomycetota</taxon>
        <taxon>Actinomycetes</taxon>
        <taxon>Pseudonocardiales</taxon>
        <taxon>Pseudonocardiaceae</taxon>
        <taxon>Amycolatopsis</taxon>
    </lineage>
</organism>
<dbReference type="Proteomes" id="UP000741013">
    <property type="component" value="Unassembled WGS sequence"/>
</dbReference>
<name>A0ABS4PIY0_9PSEU</name>